<keyword evidence="2" id="KW-1185">Reference proteome</keyword>
<reference evidence="1 2" key="1">
    <citation type="submission" date="2016-10" db="EMBL/GenBank/DDBJ databases">
        <authorList>
            <person name="de Groot N.N."/>
        </authorList>
    </citation>
    <scope>NUCLEOTIDE SEQUENCE [LARGE SCALE GENOMIC DNA]</scope>
    <source>
        <strain evidence="1 2">IBRC-M10418</strain>
    </source>
</reference>
<evidence type="ECO:0000313" key="1">
    <source>
        <dbReference type="EMBL" id="SEH60549.1"/>
    </source>
</evidence>
<name>A0A1H6JLC3_9EURY</name>
<sequence length="150" mass="15672">MVSGEVRLYDPGEKVDVEVVADSTGALPGRGDPVQLTGEDGGKTQVKLVETDGDGVGALLHDNHLDDEADVAAGEVAGPSTFLATGPIDWYDESDGENLSVNDVVVLTSDGVRAYVDADDTVDMQYGRVFATGTRATAATAQKVAVLRYK</sequence>
<dbReference type="STRING" id="1267564.SAMN05192561_11213"/>
<gene>
    <name evidence="1" type="ORF">SAMN05192561_11213</name>
</gene>
<evidence type="ECO:0000313" key="2">
    <source>
        <dbReference type="Proteomes" id="UP000199215"/>
    </source>
</evidence>
<organism evidence="1 2">
    <name type="scientific">Halopenitus malekzadehii</name>
    <dbReference type="NCBI Taxonomy" id="1267564"/>
    <lineage>
        <taxon>Archaea</taxon>
        <taxon>Methanobacteriati</taxon>
        <taxon>Methanobacteriota</taxon>
        <taxon>Stenosarchaea group</taxon>
        <taxon>Halobacteria</taxon>
        <taxon>Halobacteriales</taxon>
        <taxon>Haloferacaceae</taxon>
        <taxon>Halopenitus</taxon>
    </lineage>
</organism>
<dbReference type="AlphaFoldDB" id="A0A1H6JLC3"/>
<dbReference type="EMBL" id="FNWU01000012">
    <property type="protein sequence ID" value="SEH60549.1"/>
    <property type="molecule type" value="Genomic_DNA"/>
</dbReference>
<protein>
    <submittedName>
        <fullName evidence="1">Uncharacterized protein</fullName>
    </submittedName>
</protein>
<proteinExistence type="predicted"/>
<dbReference type="RefSeq" id="WP_092817585.1">
    <property type="nucleotide sequence ID" value="NZ_FNWU01000012.1"/>
</dbReference>
<dbReference type="Proteomes" id="UP000199215">
    <property type="component" value="Unassembled WGS sequence"/>
</dbReference>
<accession>A0A1H6JLC3</accession>